<organism evidence="1 2">
    <name type="scientific">Paraburkholderia phenazinium</name>
    <dbReference type="NCBI Taxonomy" id="60549"/>
    <lineage>
        <taxon>Bacteria</taxon>
        <taxon>Pseudomonadati</taxon>
        <taxon>Pseudomonadota</taxon>
        <taxon>Betaproteobacteria</taxon>
        <taxon>Burkholderiales</taxon>
        <taxon>Burkholderiaceae</taxon>
        <taxon>Paraburkholderia</taxon>
    </lineage>
</organism>
<dbReference type="OrthoDB" id="8225112at2"/>
<dbReference type="RefSeq" id="WP_090685871.1">
    <property type="nucleotide sequence ID" value="NZ_CADERL010000020.1"/>
</dbReference>
<dbReference type="Proteomes" id="UP000199706">
    <property type="component" value="Unassembled WGS sequence"/>
</dbReference>
<reference evidence="1 2" key="1">
    <citation type="submission" date="2016-10" db="EMBL/GenBank/DDBJ databases">
        <authorList>
            <person name="de Groot N.N."/>
        </authorList>
    </citation>
    <scope>NUCLEOTIDE SEQUENCE [LARGE SCALE GENOMIC DNA]</scope>
    <source>
        <strain evidence="1 2">LMG 2247</strain>
    </source>
</reference>
<protein>
    <submittedName>
        <fullName evidence="1">Phenylpyruvate tautomerase PptA, 4-oxalocrotonate tautomerase family</fullName>
    </submittedName>
</protein>
<sequence length="152" mass="16463">MPNILVKLPKDSFPAQHREALVRLLSHAAASAEQIPDEPKKRSLCWVLVDEVAPGFWMCGGIDVTAQVLPCIAMIYVPAGVLDAAGRARFVKLVDDAFRQALPATDQRRLATSVIVHDVVEGTWGANGAIWRLPDFVDAVGFAHLKPLPCAS</sequence>
<dbReference type="Gene3D" id="3.30.429.10">
    <property type="entry name" value="Macrophage Migration Inhibitory Factor"/>
    <property type="match status" value="1"/>
</dbReference>
<accession>A0A1G7ZYV8</accession>
<dbReference type="InterPro" id="IPR014347">
    <property type="entry name" value="Tautomerase/MIF_sf"/>
</dbReference>
<proteinExistence type="predicted"/>
<dbReference type="AlphaFoldDB" id="A0A1G7ZYV8"/>
<dbReference type="EMBL" id="FNCJ01000007">
    <property type="protein sequence ID" value="SDH13821.1"/>
    <property type="molecule type" value="Genomic_DNA"/>
</dbReference>
<evidence type="ECO:0000313" key="2">
    <source>
        <dbReference type="Proteomes" id="UP000199706"/>
    </source>
</evidence>
<keyword evidence="1" id="KW-0670">Pyruvate</keyword>
<gene>
    <name evidence="1" type="ORF">SAMN05216466_107235</name>
</gene>
<evidence type="ECO:0000313" key="1">
    <source>
        <dbReference type="EMBL" id="SDH13821.1"/>
    </source>
</evidence>
<name>A0A1G7ZYV8_9BURK</name>